<feature type="region of interest" description="Disordered" evidence="2">
    <location>
        <begin position="92"/>
        <end position="128"/>
    </location>
</feature>
<reference evidence="6" key="2">
    <citation type="submission" date="2024-04" db="EMBL/GenBank/DDBJ databases">
        <authorList>
            <person name="Chen Y."/>
            <person name="Shah S."/>
            <person name="Dougan E. K."/>
            <person name="Thang M."/>
            <person name="Chan C."/>
        </authorList>
    </citation>
    <scope>NUCLEOTIDE SEQUENCE [LARGE SCALE GENOMIC DNA]</scope>
</reference>
<dbReference type="EMBL" id="CAMXCT010000826">
    <property type="protein sequence ID" value="CAI3983674.1"/>
    <property type="molecule type" value="Genomic_DNA"/>
</dbReference>
<feature type="compositionally biased region" description="Basic and acidic residues" evidence="2">
    <location>
        <begin position="294"/>
        <end position="310"/>
    </location>
</feature>
<feature type="domain" description="EF-hand" evidence="4">
    <location>
        <begin position="13"/>
        <end position="48"/>
    </location>
</feature>
<dbReference type="EMBL" id="CAMXCT020000826">
    <property type="protein sequence ID" value="CAL1137049.1"/>
    <property type="molecule type" value="Genomic_DNA"/>
</dbReference>
<feature type="transmembrane region" description="Helical" evidence="3">
    <location>
        <begin position="349"/>
        <end position="366"/>
    </location>
</feature>
<keyword evidence="3" id="KW-0472">Membrane</keyword>
<accession>A0A9P1FNC6</accession>
<keyword evidence="8" id="KW-1185">Reference proteome</keyword>
<dbReference type="GO" id="GO:0005509">
    <property type="term" value="F:calcium ion binding"/>
    <property type="evidence" value="ECO:0007669"/>
    <property type="project" value="InterPro"/>
</dbReference>
<gene>
    <name evidence="5" type="ORF">C1SCF055_LOCUS11268</name>
</gene>
<dbReference type="PROSITE" id="PS50222">
    <property type="entry name" value="EF_HAND_2"/>
    <property type="match status" value="1"/>
</dbReference>
<comment type="caution">
    <text evidence="5">The sequence shown here is derived from an EMBL/GenBank/DDBJ whole genome shotgun (WGS) entry which is preliminary data.</text>
</comment>
<name>A0A9P1FNC6_9DINO</name>
<dbReference type="InterPro" id="IPR002048">
    <property type="entry name" value="EF_hand_dom"/>
</dbReference>
<dbReference type="EMBL" id="CAMXCT030000826">
    <property type="protein sequence ID" value="CAL4770986.1"/>
    <property type="molecule type" value="Genomic_DNA"/>
</dbReference>
<evidence type="ECO:0000313" key="6">
    <source>
        <dbReference type="EMBL" id="CAL1137049.1"/>
    </source>
</evidence>
<protein>
    <submittedName>
        <fullName evidence="7">EF-hand domain-containing protein</fullName>
    </submittedName>
</protein>
<feature type="region of interest" description="Disordered" evidence="2">
    <location>
        <begin position="286"/>
        <end position="310"/>
    </location>
</feature>
<evidence type="ECO:0000313" key="7">
    <source>
        <dbReference type="EMBL" id="CAL4770986.1"/>
    </source>
</evidence>
<dbReference type="PROSITE" id="PS00018">
    <property type="entry name" value="EF_HAND_1"/>
    <property type="match status" value="1"/>
</dbReference>
<reference evidence="5" key="1">
    <citation type="submission" date="2022-10" db="EMBL/GenBank/DDBJ databases">
        <authorList>
            <person name="Chen Y."/>
            <person name="Dougan E. K."/>
            <person name="Chan C."/>
            <person name="Rhodes N."/>
            <person name="Thang M."/>
        </authorList>
    </citation>
    <scope>NUCLEOTIDE SEQUENCE</scope>
</reference>
<dbReference type="AlphaFoldDB" id="A0A9P1FNC6"/>
<dbReference type="InterPro" id="IPR011992">
    <property type="entry name" value="EF-hand-dom_pair"/>
</dbReference>
<dbReference type="Proteomes" id="UP001152797">
    <property type="component" value="Unassembled WGS sequence"/>
</dbReference>
<dbReference type="CDD" id="cd00051">
    <property type="entry name" value="EFh"/>
    <property type="match status" value="1"/>
</dbReference>
<feature type="transmembrane region" description="Helical" evidence="3">
    <location>
        <begin position="258"/>
        <end position="276"/>
    </location>
</feature>
<dbReference type="OrthoDB" id="446967at2759"/>
<feature type="transmembrane region" description="Helical" evidence="3">
    <location>
        <begin position="372"/>
        <end position="394"/>
    </location>
</feature>
<dbReference type="InterPro" id="IPR018247">
    <property type="entry name" value="EF_Hand_1_Ca_BS"/>
</dbReference>
<dbReference type="SMART" id="SM00054">
    <property type="entry name" value="EFh"/>
    <property type="match status" value="2"/>
</dbReference>
<dbReference type="Pfam" id="PF13499">
    <property type="entry name" value="EF-hand_7"/>
    <property type="match status" value="1"/>
</dbReference>
<evidence type="ECO:0000256" key="2">
    <source>
        <dbReference type="SAM" id="MobiDB-lite"/>
    </source>
</evidence>
<evidence type="ECO:0000256" key="1">
    <source>
        <dbReference type="ARBA" id="ARBA00022837"/>
    </source>
</evidence>
<evidence type="ECO:0000313" key="8">
    <source>
        <dbReference type="Proteomes" id="UP001152797"/>
    </source>
</evidence>
<evidence type="ECO:0000256" key="3">
    <source>
        <dbReference type="SAM" id="Phobius"/>
    </source>
</evidence>
<dbReference type="Gene3D" id="1.10.238.10">
    <property type="entry name" value="EF-hand"/>
    <property type="match status" value="1"/>
</dbReference>
<keyword evidence="1" id="KW-0106">Calcium</keyword>
<proteinExistence type="predicted"/>
<evidence type="ECO:0000259" key="4">
    <source>
        <dbReference type="PROSITE" id="PS50222"/>
    </source>
</evidence>
<keyword evidence="3" id="KW-1133">Transmembrane helix</keyword>
<organism evidence="5">
    <name type="scientific">Cladocopium goreaui</name>
    <dbReference type="NCBI Taxonomy" id="2562237"/>
    <lineage>
        <taxon>Eukaryota</taxon>
        <taxon>Sar</taxon>
        <taxon>Alveolata</taxon>
        <taxon>Dinophyceae</taxon>
        <taxon>Suessiales</taxon>
        <taxon>Symbiodiniaceae</taxon>
        <taxon>Cladocopium</taxon>
    </lineage>
</organism>
<evidence type="ECO:0000313" key="5">
    <source>
        <dbReference type="EMBL" id="CAI3983674.1"/>
    </source>
</evidence>
<feature type="compositionally biased region" description="Basic and acidic residues" evidence="2">
    <location>
        <begin position="109"/>
        <end position="128"/>
    </location>
</feature>
<dbReference type="SUPFAM" id="SSF47473">
    <property type="entry name" value="EF-hand"/>
    <property type="match status" value="1"/>
</dbReference>
<sequence>MAVPAPESIYDPEVVAELRRQFQEADKDGSGEIDATEACAVFARSCEEGASEEEIRKTAERLRNQLDTDRSGTISFNEYCFRFGRRYQIEHNRRRRNRSNSNVQNSTNESDKLKKEREELEREREAVRQERERLMLEREREALRREREELERQRQASSRSGQSQAFSAGTLVRIQGLQSAPELNGREAKIVNFDEASSRYVVELPEGSTKKIKEINLVLSPGKSVFERFSAAAESARRNLQLGFAKAQVWLAQSGYEWWHILIGVALVVLLVAYWMQPSVRRHTDLVKSGQAESDARDPRPKPSSRRAERVYRDDSYQGYDDYEDYGGYGSYGSYGNDWGIDFGGMQKYLILGGLAFLCWKGIIPVHRMDWFQLYMLWNMLQSSGILGGGHGGFGRRRRSMFF</sequence>
<keyword evidence="3" id="KW-0812">Transmembrane</keyword>